<dbReference type="GO" id="GO:0016020">
    <property type="term" value="C:membrane"/>
    <property type="evidence" value="ECO:0007669"/>
    <property type="project" value="UniProtKB-SubCell"/>
</dbReference>
<evidence type="ECO:0000256" key="3">
    <source>
        <dbReference type="ARBA" id="ARBA00022989"/>
    </source>
</evidence>
<proteinExistence type="predicted"/>
<comment type="caution">
    <text evidence="6">The sequence shown here is derived from an EMBL/GenBank/DDBJ whole genome shotgun (WGS) entry which is preliminary data.</text>
</comment>
<accession>A0A4R5E0H3</accession>
<protein>
    <submittedName>
        <fullName evidence="6">HlyD family efflux transporter periplasmic adaptor subunit</fullName>
    </submittedName>
</protein>
<keyword evidence="2 5" id="KW-0812">Transmembrane</keyword>
<keyword evidence="7" id="KW-1185">Reference proteome</keyword>
<dbReference type="InterPro" id="IPR050739">
    <property type="entry name" value="MFP"/>
</dbReference>
<evidence type="ECO:0000313" key="6">
    <source>
        <dbReference type="EMBL" id="TDE17063.1"/>
    </source>
</evidence>
<dbReference type="AlphaFoldDB" id="A0A4R5E0H3"/>
<dbReference type="PRINTS" id="PR01490">
    <property type="entry name" value="RTXTOXIND"/>
</dbReference>
<dbReference type="RefSeq" id="WP_131956827.1">
    <property type="nucleotide sequence ID" value="NZ_SMFL01000002.1"/>
</dbReference>
<organism evidence="6 7">
    <name type="scientific">Dyadobacter psychrotolerans</name>
    <dbReference type="NCBI Taxonomy" id="2541721"/>
    <lineage>
        <taxon>Bacteria</taxon>
        <taxon>Pseudomonadati</taxon>
        <taxon>Bacteroidota</taxon>
        <taxon>Cytophagia</taxon>
        <taxon>Cytophagales</taxon>
        <taxon>Spirosomataceae</taxon>
        <taxon>Dyadobacter</taxon>
    </lineage>
</organism>
<evidence type="ECO:0000256" key="2">
    <source>
        <dbReference type="ARBA" id="ARBA00022692"/>
    </source>
</evidence>
<keyword evidence="3 5" id="KW-1133">Transmembrane helix</keyword>
<name>A0A4R5E0H3_9BACT</name>
<evidence type="ECO:0000256" key="4">
    <source>
        <dbReference type="ARBA" id="ARBA00023136"/>
    </source>
</evidence>
<dbReference type="EMBL" id="SMFL01000002">
    <property type="protein sequence ID" value="TDE17063.1"/>
    <property type="molecule type" value="Genomic_DNA"/>
</dbReference>
<evidence type="ECO:0000256" key="1">
    <source>
        <dbReference type="ARBA" id="ARBA00004167"/>
    </source>
</evidence>
<comment type="subcellular location">
    <subcellularLocation>
        <location evidence="1">Membrane</location>
        <topology evidence="1">Single-pass membrane protein</topology>
    </subcellularLocation>
</comment>
<dbReference type="PANTHER" id="PTHR30386:SF26">
    <property type="entry name" value="TRANSPORT PROTEIN COMB"/>
    <property type="match status" value="1"/>
</dbReference>
<gene>
    <name evidence="6" type="ORF">E0F88_03930</name>
</gene>
<sequence>MSETLSTKYKPAPFPKLHSEEVQEIISRPPHWLVRWGITLFFVLTVLLGLGTWWIRYPDIVTTPFTLTATNAPRVIVVRTEGKLGKLLIRDGQRVNKGQAVAYSESTASPEQVVQLARSMEQLSLSATKGQWASVIRFSNVQYTSLGEIQNDFQTFNQQLTELKSFLAGGFFLQKQKLLLDDRNDLVAMEHILAEQLVLQDKDLELAKDEFQVQEKLHQGKVISSLEYKREKAKVLSREMPVKNLAASLIQNRSAQTAKQKELLELENSIQERKSNFLQSLQTLRSNIENWKLRYILTAPVAGTASFSAPWQEQQHLTSGQELMLIEPQTSSFRGLVKLPQANLGKVLEGQAVLIKMDGFPYREYGMLEGKLARPSLTPGKDTAYWAYVDLPFKLKTRYGKDLPYRNGLKGTAEIITADRRLLERLVSTLRSGGK</sequence>
<evidence type="ECO:0000313" key="7">
    <source>
        <dbReference type="Proteomes" id="UP000294850"/>
    </source>
</evidence>
<feature type="transmembrane region" description="Helical" evidence="5">
    <location>
        <begin position="33"/>
        <end position="55"/>
    </location>
</feature>
<keyword evidence="4 5" id="KW-0472">Membrane</keyword>
<dbReference type="PANTHER" id="PTHR30386">
    <property type="entry name" value="MEMBRANE FUSION SUBUNIT OF EMRAB-TOLC MULTIDRUG EFFLUX PUMP"/>
    <property type="match status" value="1"/>
</dbReference>
<reference evidence="6 7" key="1">
    <citation type="submission" date="2019-03" db="EMBL/GenBank/DDBJ databases">
        <title>Dyadobacter AR-3-6 sp. nov., isolated from arctic soil.</title>
        <authorList>
            <person name="Chaudhary D.K."/>
        </authorList>
    </citation>
    <scope>NUCLEOTIDE SEQUENCE [LARGE SCALE GENOMIC DNA]</scope>
    <source>
        <strain evidence="6 7">AR-3-6</strain>
    </source>
</reference>
<dbReference type="Proteomes" id="UP000294850">
    <property type="component" value="Unassembled WGS sequence"/>
</dbReference>
<dbReference type="OrthoDB" id="7057889at2"/>
<evidence type="ECO:0000256" key="5">
    <source>
        <dbReference type="SAM" id="Phobius"/>
    </source>
</evidence>